<dbReference type="EMBL" id="JBHMEI010000015">
    <property type="protein sequence ID" value="MFB9203769.1"/>
    <property type="molecule type" value="Genomic_DNA"/>
</dbReference>
<comment type="caution">
    <text evidence="2">The sequence shown here is derived from an EMBL/GenBank/DDBJ whole genome shotgun (WGS) entry which is preliminary data.</text>
</comment>
<feature type="signal peptide" evidence="1">
    <location>
        <begin position="1"/>
        <end position="31"/>
    </location>
</feature>
<sequence>MNVAGTALKTAVLSAAMVVMAATATTGTALATTAAPPASCPTMRNPVNATNTVTRKQKAMPNSQTLELRSGTISGLEYVWGRILNSKDGDAVWVDYSIDGGANWRQCDLRTLSGGVNYGYGLLTSSSSNVCMRAGARPKGGAVSYLTAWWC</sequence>
<feature type="chain" id="PRO_5045965540" evidence="1">
    <location>
        <begin position="32"/>
        <end position="151"/>
    </location>
</feature>
<name>A0ABV5IGV6_9ACTN</name>
<reference evidence="2 3" key="1">
    <citation type="submission" date="2024-09" db="EMBL/GenBank/DDBJ databases">
        <authorList>
            <person name="Sun Q."/>
            <person name="Mori K."/>
        </authorList>
    </citation>
    <scope>NUCLEOTIDE SEQUENCE [LARGE SCALE GENOMIC DNA]</scope>
    <source>
        <strain evidence="2 3">CCM 3426</strain>
    </source>
</reference>
<keyword evidence="1" id="KW-0732">Signal</keyword>
<organism evidence="2 3">
    <name type="scientific">Nonomuraea spiralis</name>
    <dbReference type="NCBI Taxonomy" id="46182"/>
    <lineage>
        <taxon>Bacteria</taxon>
        <taxon>Bacillati</taxon>
        <taxon>Actinomycetota</taxon>
        <taxon>Actinomycetes</taxon>
        <taxon>Streptosporangiales</taxon>
        <taxon>Streptosporangiaceae</taxon>
        <taxon>Nonomuraea</taxon>
    </lineage>
</organism>
<protein>
    <submittedName>
        <fullName evidence="2">Uncharacterized protein</fullName>
    </submittedName>
</protein>
<proteinExistence type="predicted"/>
<keyword evidence="3" id="KW-1185">Reference proteome</keyword>
<gene>
    <name evidence="2" type="ORF">ACFFV7_21440</name>
</gene>
<accession>A0ABV5IGV6</accession>
<evidence type="ECO:0000313" key="2">
    <source>
        <dbReference type="EMBL" id="MFB9203769.1"/>
    </source>
</evidence>
<evidence type="ECO:0000313" key="3">
    <source>
        <dbReference type="Proteomes" id="UP001589647"/>
    </source>
</evidence>
<evidence type="ECO:0000256" key="1">
    <source>
        <dbReference type="SAM" id="SignalP"/>
    </source>
</evidence>
<dbReference type="Proteomes" id="UP001589647">
    <property type="component" value="Unassembled WGS sequence"/>
</dbReference>
<dbReference type="RefSeq" id="WP_189649179.1">
    <property type="nucleotide sequence ID" value="NZ_BMRC01000009.1"/>
</dbReference>